<dbReference type="PANTHER" id="PTHR43395">
    <property type="entry name" value="SENSOR HISTIDINE KINASE CHEA"/>
    <property type="match status" value="1"/>
</dbReference>
<dbReference type="Gene3D" id="1.10.287.560">
    <property type="entry name" value="Histidine kinase CheA-like, homodimeric domain"/>
    <property type="match status" value="1"/>
</dbReference>
<comment type="catalytic activity">
    <reaction evidence="1">
        <text>ATP + protein L-histidine = ADP + protein N-phospho-L-histidine.</text>
        <dbReference type="EC" id="2.7.13.3"/>
    </reaction>
</comment>
<dbReference type="InterPro" id="IPR004358">
    <property type="entry name" value="Sig_transdc_His_kin-like_C"/>
</dbReference>
<dbReference type="Gene3D" id="1.20.120.160">
    <property type="entry name" value="HPT domain"/>
    <property type="match status" value="1"/>
</dbReference>
<evidence type="ECO:0000256" key="7">
    <source>
        <dbReference type="ARBA" id="ARBA00022553"/>
    </source>
</evidence>
<organism evidence="19 20">
    <name type="scientific">Serratia ureilytica</name>
    <dbReference type="NCBI Taxonomy" id="300181"/>
    <lineage>
        <taxon>Bacteria</taxon>
        <taxon>Pseudomonadati</taxon>
        <taxon>Pseudomonadota</taxon>
        <taxon>Gammaproteobacteria</taxon>
        <taxon>Enterobacterales</taxon>
        <taxon>Yersiniaceae</taxon>
        <taxon>Serratia</taxon>
    </lineage>
</organism>
<dbReference type="PROSITE" id="PS50851">
    <property type="entry name" value="CHEW"/>
    <property type="match status" value="1"/>
</dbReference>
<dbReference type="PRINTS" id="PR00344">
    <property type="entry name" value="BCTRLSENSOR"/>
</dbReference>
<dbReference type="SUPFAM" id="SSF50341">
    <property type="entry name" value="CheW-like"/>
    <property type="match status" value="1"/>
</dbReference>
<dbReference type="Pfam" id="PF02518">
    <property type="entry name" value="HATPase_c"/>
    <property type="match status" value="1"/>
</dbReference>
<reference evidence="19" key="1">
    <citation type="submission" date="2023-07" db="EMBL/GenBank/DDBJ databases">
        <title>In vitro acaricidal activity of Serratia ureilytica strains isolated from Mimosa pudica nodules againts the dust mite Tyrophagus putrescentiae.</title>
        <authorList>
            <person name="Wong-Villareal A."/>
            <person name="Cerqueda-Garcia D."/>
        </authorList>
    </citation>
    <scope>NUCLEOTIDE SEQUENCE</scope>
    <source>
        <strain evidence="19">UTS2</strain>
    </source>
</reference>
<dbReference type="CDD" id="cd00731">
    <property type="entry name" value="CheA_reg"/>
    <property type="match status" value="1"/>
</dbReference>
<evidence type="ECO:0000256" key="8">
    <source>
        <dbReference type="ARBA" id="ARBA00022679"/>
    </source>
</evidence>
<dbReference type="SMART" id="SM01231">
    <property type="entry name" value="H-kinase_dim"/>
    <property type="match status" value="1"/>
</dbReference>
<evidence type="ECO:0000256" key="9">
    <source>
        <dbReference type="ARBA" id="ARBA00022741"/>
    </source>
</evidence>
<comment type="caution">
    <text evidence="19">The sequence shown here is derived from an EMBL/GenBank/DDBJ whole genome shotgun (WGS) entry which is preliminary data.</text>
</comment>
<dbReference type="Gene3D" id="2.30.30.40">
    <property type="entry name" value="SH3 Domains"/>
    <property type="match status" value="1"/>
</dbReference>
<dbReference type="Pfam" id="PF01584">
    <property type="entry name" value="CheW"/>
    <property type="match status" value="1"/>
</dbReference>
<evidence type="ECO:0000256" key="11">
    <source>
        <dbReference type="ARBA" id="ARBA00022840"/>
    </source>
</evidence>
<gene>
    <name evidence="19" type="primary">cheA</name>
    <name evidence="19" type="ORF">Q6237_06340</name>
</gene>
<dbReference type="InterPro" id="IPR035891">
    <property type="entry name" value="CheY-binding_CheA"/>
</dbReference>
<feature type="domain" description="HPt" evidence="18">
    <location>
        <begin position="1"/>
        <end position="105"/>
    </location>
</feature>
<dbReference type="Proteomes" id="UP001177872">
    <property type="component" value="Unassembled WGS sequence"/>
</dbReference>
<evidence type="ECO:0000259" key="16">
    <source>
        <dbReference type="PROSITE" id="PS50109"/>
    </source>
</evidence>
<keyword evidence="6" id="KW-0145">Chemotaxis</keyword>
<dbReference type="InterPro" id="IPR005467">
    <property type="entry name" value="His_kinase_dom"/>
</dbReference>
<evidence type="ECO:0000256" key="12">
    <source>
        <dbReference type="ARBA" id="ARBA00023012"/>
    </source>
</evidence>
<dbReference type="SMART" id="SM00387">
    <property type="entry name" value="HATPase_c"/>
    <property type="match status" value="1"/>
</dbReference>
<dbReference type="InterPro" id="IPR051315">
    <property type="entry name" value="Bact_Chemotaxis_CheA"/>
</dbReference>
<feature type="coiled-coil region" evidence="15">
    <location>
        <begin position="317"/>
        <end position="344"/>
    </location>
</feature>
<dbReference type="Pfam" id="PF09078">
    <property type="entry name" value="CheY-binding"/>
    <property type="match status" value="1"/>
</dbReference>
<feature type="modified residue" description="Phosphohistidine" evidence="14">
    <location>
        <position position="48"/>
    </location>
</feature>
<dbReference type="InterPro" id="IPR036641">
    <property type="entry name" value="HPT_dom_sf"/>
</dbReference>
<evidence type="ECO:0000256" key="2">
    <source>
        <dbReference type="ARBA" id="ARBA00004496"/>
    </source>
</evidence>
<dbReference type="InterPro" id="IPR036061">
    <property type="entry name" value="CheW-like_dom_sf"/>
</dbReference>
<dbReference type="SUPFAM" id="SSF47384">
    <property type="entry name" value="Homodimeric domain of signal transducing histidine kinase"/>
    <property type="match status" value="1"/>
</dbReference>
<comment type="function">
    <text evidence="13">Involved in the transmission of sensory signals from the chemoreceptors to the flagellar motors. CheA is autophosphorylated; it can transfer its phosphate group to either CheB or CheY.</text>
</comment>
<dbReference type="InterPro" id="IPR037006">
    <property type="entry name" value="CheA-like_homodim_sf"/>
</dbReference>
<name>A0ABU0VGP9_9GAMM</name>
<dbReference type="SMART" id="SM00260">
    <property type="entry name" value="CheW"/>
    <property type="match status" value="1"/>
</dbReference>
<evidence type="ECO:0000259" key="17">
    <source>
        <dbReference type="PROSITE" id="PS50851"/>
    </source>
</evidence>
<keyword evidence="8" id="KW-0808">Transferase</keyword>
<evidence type="ECO:0000256" key="10">
    <source>
        <dbReference type="ARBA" id="ARBA00022777"/>
    </source>
</evidence>
<dbReference type="Pfam" id="PF01627">
    <property type="entry name" value="Hpt"/>
    <property type="match status" value="1"/>
</dbReference>
<protein>
    <recommendedName>
        <fullName evidence="4">Chemotaxis protein CheA</fullName>
        <ecNumber evidence="3">2.7.13.3</ecNumber>
    </recommendedName>
</protein>
<accession>A0ABU0VGP9</accession>
<dbReference type="EC" id="2.7.13.3" evidence="3"/>
<dbReference type="InterPro" id="IPR004105">
    <property type="entry name" value="CheA-like_dim"/>
</dbReference>
<dbReference type="PROSITE" id="PS50109">
    <property type="entry name" value="HIS_KIN"/>
    <property type="match status" value="1"/>
</dbReference>
<dbReference type="InterPro" id="IPR015162">
    <property type="entry name" value="CheY-binding"/>
</dbReference>
<dbReference type="PROSITE" id="PS50894">
    <property type="entry name" value="HPT"/>
    <property type="match status" value="1"/>
</dbReference>
<keyword evidence="5" id="KW-0963">Cytoplasm</keyword>
<dbReference type="NCBIfam" id="NF007835">
    <property type="entry name" value="PRK10547.1"/>
    <property type="match status" value="1"/>
</dbReference>
<feature type="domain" description="Histidine kinase" evidence="16">
    <location>
        <begin position="319"/>
        <end position="526"/>
    </location>
</feature>
<dbReference type="CDD" id="cd00088">
    <property type="entry name" value="HPT"/>
    <property type="match status" value="1"/>
</dbReference>
<evidence type="ECO:0000256" key="5">
    <source>
        <dbReference type="ARBA" id="ARBA00022490"/>
    </source>
</evidence>
<dbReference type="Gene3D" id="3.30.70.400">
    <property type="entry name" value="CheY-binding domain of CheA"/>
    <property type="match status" value="1"/>
</dbReference>
<proteinExistence type="predicted"/>
<keyword evidence="20" id="KW-1185">Reference proteome</keyword>
<keyword evidence="9" id="KW-0547">Nucleotide-binding</keyword>
<feature type="domain" description="CheW-like" evidence="17">
    <location>
        <begin position="528"/>
        <end position="663"/>
    </location>
</feature>
<dbReference type="RefSeq" id="WP_262942766.1">
    <property type="nucleotide sequence ID" value="NZ_JAIQCT010000012.1"/>
</dbReference>
<evidence type="ECO:0000256" key="4">
    <source>
        <dbReference type="ARBA" id="ARBA00021495"/>
    </source>
</evidence>
<evidence type="ECO:0000256" key="3">
    <source>
        <dbReference type="ARBA" id="ARBA00012438"/>
    </source>
</evidence>
<evidence type="ECO:0000256" key="14">
    <source>
        <dbReference type="PROSITE-ProRule" id="PRU00110"/>
    </source>
</evidence>
<dbReference type="Pfam" id="PF02895">
    <property type="entry name" value="H-kinase_dim"/>
    <property type="match status" value="1"/>
</dbReference>
<keyword evidence="7 14" id="KW-0597">Phosphoprotein</keyword>
<dbReference type="SUPFAM" id="SSF55052">
    <property type="entry name" value="CheY-binding domain of CheA"/>
    <property type="match status" value="1"/>
</dbReference>
<dbReference type="InterPro" id="IPR002545">
    <property type="entry name" value="CheW-lke_dom"/>
</dbReference>
<dbReference type="CDD" id="cd16916">
    <property type="entry name" value="HATPase_CheA-like"/>
    <property type="match status" value="1"/>
</dbReference>
<evidence type="ECO:0000313" key="19">
    <source>
        <dbReference type="EMBL" id="MDQ1860594.1"/>
    </source>
</evidence>
<dbReference type="InterPro" id="IPR008207">
    <property type="entry name" value="Sig_transdc_His_kin_Hpt_dom"/>
</dbReference>
<evidence type="ECO:0000259" key="18">
    <source>
        <dbReference type="PROSITE" id="PS50894"/>
    </source>
</evidence>
<dbReference type="SUPFAM" id="SSF55874">
    <property type="entry name" value="ATPase domain of HSP90 chaperone/DNA topoisomerase II/histidine kinase"/>
    <property type="match status" value="1"/>
</dbReference>
<evidence type="ECO:0000256" key="1">
    <source>
        <dbReference type="ARBA" id="ARBA00000085"/>
    </source>
</evidence>
<dbReference type="EMBL" id="JAVCZN010000002">
    <property type="protein sequence ID" value="MDQ1860594.1"/>
    <property type="molecule type" value="Genomic_DNA"/>
</dbReference>
<evidence type="ECO:0000256" key="13">
    <source>
        <dbReference type="ARBA" id="ARBA00035100"/>
    </source>
</evidence>
<dbReference type="PANTHER" id="PTHR43395:SF10">
    <property type="entry name" value="CHEMOTAXIS PROTEIN CHEA"/>
    <property type="match status" value="1"/>
</dbReference>
<dbReference type="InterPro" id="IPR003594">
    <property type="entry name" value="HATPase_dom"/>
</dbReference>
<sequence length="671" mass="72222">MSMDISDFYQTFFDEADELLADMEQHLLELDPLAPDIEPLNAIFRAAHSIKGGAATFGFSVLQETTHLLENLLDGARRQEMSLSTEIINLFLETKDIMQEQLDAYKTSQQPDAESFEYICQALRQLALEAQQQQEAPAAQPAVQQPVAQPSAAPAAIEGGMRISLNGLKASEIPLMLEELGNLGEVKDPHQTEHSLDVTLLTSASEDDISAVLCFVLEPEQISFSTPTQSAPAVAEANLPETVAVPEPAPVASAALPAAKPAAAAAEAPKARAKASESTSIRVAVEKVDQLINLVGELVITQSMLAQRSGTLDPVNHGDLLNSMSQLERNARDLQESVMSIRMMPMEYVFSRYPRLVRDLAGKLNKQVELTLQGSSTELDKSLIERIIDPLTHLVRNSLDHGIEEPATRIAAGKSAVGNLVLSAEHQGGNICIEVIDDGAGLNREKILAKAASQGLAVSDSMSDEEVGMLIFAPGFSTAEQVTDVSGRGVGMDVVKRNIQEMGGHVEIRSQAGKGTTIRILLPLTLAILDGMSVKVNDEVFILPLNAVMESLQPQAEDLHPLAGGERVLQVRGEYLPLVELYRVFEVEGAKTDATQGIVVILQSAGRRYALLVDQLIGQHQVVVKNLESNYRKVPGISAATILGDGSVALIVDVSALQTLNREKRLTDAAA</sequence>
<evidence type="ECO:0000256" key="6">
    <source>
        <dbReference type="ARBA" id="ARBA00022500"/>
    </source>
</evidence>
<dbReference type="Gene3D" id="3.30.565.10">
    <property type="entry name" value="Histidine kinase-like ATPase, C-terminal domain"/>
    <property type="match status" value="1"/>
</dbReference>
<keyword evidence="11" id="KW-0067">ATP-binding</keyword>
<dbReference type="InterPro" id="IPR036097">
    <property type="entry name" value="HisK_dim/P_sf"/>
</dbReference>
<keyword evidence="15" id="KW-0175">Coiled coil</keyword>
<keyword evidence="10" id="KW-0418">Kinase</keyword>
<evidence type="ECO:0000256" key="15">
    <source>
        <dbReference type="SAM" id="Coils"/>
    </source>
</evidence>
<dbReference type="SMART" id="SM00073">
    <property type="entry name" value="HPT"/>
    <property type="match status" value="1"/>
</dbReference>
<dbReference type="SUPFAM" id="SSF47226">
    <property type="entry name" value="Histidine-containing phosphotransfer domain, HPT domain"/>
    <property type="match status" value="1"/>
</dbReference>
<evidence type="ECO:0000313" key="20">
    <source>
        <dbReference type="Proteomes" id="UP001177872"/>
    </source>
</evidence>
<keyword evidence="12" id="KW-0902">Two-component regulatory system</keyword>
<comment type="subcellular location">
    <subcellularLocation>
        <location evidence="2">Cytoplasm</location>
    </subcellularLocation>
</comment>
<dbReference type="InterPro" id="IPR036890">
    <property type="entry name" value="HATPase_C_sf"/>
</dbReference>